<dbReference type="InterPro" id="IPR029044">
    <property type="entry name" value="Nucleotide-diphossugar_trans"/>
</dbReference>
<accession>A0A3N6PE48</accession>
<keyword evidence="2" id="KW-1185">Reference proteome</keyword>
<dbReference type="RefSeq" id="WP_124144969.1">
    <property type="nucleotide sequence ID" value="NZ_CAWOKI010000060.1"/>
</dbReference>
<reference evidence="1 2" key="1">
    <citation type="journal article" date="2018" name="ACS Chem. Biol.">
        <title>Ketoreductase domain dysfunction expands chemodiversity: malyngamide biosynthesis in the cyanobacterium Okeania hirsuta.</title>
        <authorList>
            <person name="Moss N.A."/>
            <person name="Leao T."/>
            <person name="Rankin M."/>
            <person name="McCullough T.M."/>
            <person name="Qu P."/>
            <person name="Korobeynikov A."/>
            <person name="Smith J.L."/>
            <person name="Gerwick L."/>
            <person name="Gerwick W.H."/>
        </authorList>
    </citation>
    <scope>NUCLEOTIDE SEQUENCE [LARGE SCALE GENOMIC DNA]</scope>
    <source>
        <strain evidence="1 2">PAB10Feb10-1</strain>
    </source>
</reference>
<dbReference type="SUPFAM" id="SSF53448">
    <property type="entry name" value="Nucleotide-diphospho-sugar transferases"/>
    <property type="match status" value="1"/>
</dbReference>
<gene>
    <name evidence="1" type="ORF">D5R40_11815</name>
</gene>
<dbReference type="AlphaFoldDB" id="A0A3N6PE48"/>
<name>A0A3N6PE48_9CYAN</name>
<sequence>MTQPILSIVVPTREGLPEYWIETLLKINGDVELILAHPPGMEKLPISDPRMQQINSSFRGEIIQRMTGLVNASGKYILTVNCDELLHPDIAEITRKYFTKYPDSWVLRLNRKDVKYGDEASLKSPWESIFNIDEMNTCGVRTGDQKLQNQPNYMVEIPIAPLHNKFNPLCLLGKRKDHQGWHTENFDKKVWKNEIVQATLADIRDAMILSGPFKYFPFWCLDRLLGLSIQAKYYEQGKIIGHKLPKPEQIRIEDNPPEYKRTKRFYVFAEFLLLKNNPQYGYLWNLILAQLTEIPVRAVSSVSRQLSKNKMQKITDG</sequence>
<evidence type="ECO:0000313" key="2">
    <source>
        <dbReference type="Proteomes" id="UP000269154"/>
    </source>
</evidence>
<evidence type="ECO:0000313" key="1">
    <source>
        <dbReference type="EMBL" id="RQH44243.1"/>
    </source>
</evidence>
<organism evidence="1 2">
    <name type="scientific">Okeania hirsuta</name>
    <dbReference type="NCBI Taxonomy" id="1458930"/>
    <lineage>
        <taxon>Bacteria</taxon>
        <taxon>Bacillati</taxon>
        <taxon>Cyanobacteriota</taxon>
        <taxon>Cyanophyceae</taxon>
        <taxon>Oscillatoriophycideae</taxon>
        <taxon>Oscillatoriales</taxon>
        <taxon>Microcoleaceae</taxon>
        <taxon>Okeania</taxon>
    </lineage>
</organism>
<proteinExistence type="predicted"/>
<dbReference type="EMBL" id="RCBY01000054">
    <property type="protein sequence ID" value="RQH44243.1"/>
    <property type="molecule type" value="Genomic_DNA"/>
</dbReference>
<comment type="caution">
    <text evidence="1">The sequence shown here is derived from an EMBL/GenBank/DDBJ whole genome shotgun (WGS) entry which is preliminary data.</text>
</comment>
<protein>
    <submittedName>
        <fullName evidence="1">Transposase</fullName>
    </submittedName>
</protein>
<dbReference type="OrthoDB" id="451956at2"/>
<dbReference type="Proteomes" id="UP000269154">
    <property type="component" value="Unassembled WGS sequence"/>
</dbReference>